<dbReference type="PIRSF" id="PIRSF001134">
    <property type="entry name" value="Streptogrisin"/>
    <property type="match status" value="1"/>
</dbReference>
<dbReference type="PRINTS" id="PR00861">
    <property type="entry name" value="ALYTICPTASE"/>
</dbReference>
<evidence type="ECO:0000256" key="3">
    <source>
        <dbReference type="ARBA" id="ARBA00022729"/>
    </source>
</evidence>
<dbReference type="InterPro" id="IPR004236">
    <property type="entry name" value="Pept_S1_alpha_lytic"/>
</dbReference>
<feature type="chain" id="PRO_5039171166" evidence="10">
    <location>
        <begin position="28"/>
        <end position="391"/>
    </location>
</feature>
<dbReference type="GO" id="GO:0005576">
    <property type="term" value="C:extracellular region"/>
    <property type="evidence" value="ECO:0007669"/>
    <property type="project" value="InterPro"/>
</dbReference>
<dbReference type="InterPro" id="IPR035070">
    <property type="entry name" value="Streptogrisin_prodomain"/>
</dbReference>
<evidence type="ECO:0000256" key="5">
    <source>
        <dbReference type="ARBA" id="ARBA00022825"/>
    </source>
</evidence>
<feature type="disulfide bond" evidence="9">
    <location>
        <begin position="293"/>
        <end position="303"/>
    </location>
</feature>
<feature type="signal peptide" evidence="10">
    <location>
        <begin position="1"/>
        <end position="27"/>
    </location>
</feature>
<evidence type="ECO:0000256" key="1">
    <source>
        <dbReference type="ARBA" id="ARBA00007664"/>
    </source>
</evidence>
<name>A0A367YUB0_9ACTN</name>
<dbReference type="PROSITE" id="PS51318">
    <property type="entry name" value="TAT"/>
    <property type="match status" value="1"/>
</dbReference>
<dbReference type="Gene3D" id="3.30.300.50">
    <property type="match status" value="2"/>
</dbReference>
<keyword evidence="3 10" id="KW-0732">Signal</keyword>
<keyword evidence="2 12" id="KW-0645">Protease</keyword>
<feature type="active site" description="Charge relay system" evidence="8">
    <location>
        <position position="336"/>
    </location>
</feature>
<accession>A0A367YUB0</accession>
<dbReference type="Proteomes" id="UP000252770">
    <property type="component" value="Unassembled WGS sequence"/>
</dbReference>
<keyword evidence="6" id="KW-0865">Zymogen</keyword>
<dbReference type="InterPro" id="IPR006311">
    <property type="entry name" value="TAT_signal"/>
</dbReference>
<dbReference type="InterPro" id="IPR009003">
    <property type="entry name" value="Peptidase_S1_PA"/>
</dbReference>
<evidence type="ECO:0000313" key="13">
    <source>
        <dbReference type="Proteomes" id="UP000252770"/>
    </source>
</evidence>
<keyword evidence="13" id="KW-1185">Reference proteome</keyword>
<dbReference type="CDD" id="cd21112">
    <property type="entry name" value="alphaLP-like"/>
    <property type="match status" value="1"/>
</dbReference>
<evidence type="ECO:0000256" key="10">
    <source>
        <dbReference type="SAM" id="SignalP"/>
    </source>
</evidence>
<evidence type="ECO:0000256" key="8">
    <source>
        <dbReference type="PIRSR" id="PIRSR001134-1"/>
    </source>
</evidence>
<feature type="active site" description="Charge relay system" evidence="8">
    <location>
        <position position="254"/>
    </location>
</feature>
<organism evidence="12 13">
    <name type="scientific">Desertihabitans brevis</name>
    <dbReference type="NCBI Taxonomy" id="2268447"/>
    <lineage>
        <taxon>Bacteria</taxon>
        <taxon>Bacillati</taxon>
        <taxon>Actinomycetota</taxon>
        <taxon>Actinomycetes</taxon>
        <taxon>Propionibacteriales</taxon>
        <taxon>Propionibacteriaceae</taxon>
        <taxon>Desertihabitans</taxon>
    </lineage>
</organism>
<feature type="domain" description="Peptidase S1A alpha-lytic prodomain" evidence="11">
    <location>
        <begin position="118"/>
        <end position="172"/>
    </location>
</feature>
<evidence type="ECO:0000256" key="7">
    <source>
        <dbReference type="ARBA" id="ARBA00023157"/>
    </source>
</evidence>
<dbReference type="InterPro" id="IPR043504">
    <property type="entry name" value="Peptidase_S1_PA_chymotrypsin"/>
</dbReference>
<dbReference type="GO" id="GO:0004252">
    <property type="term" value="F:serine-type endopeptidase activity"/>
    <property type="evidence" value="ECO:0007669"/>
    <property type="project" value="InterPro"/>
</dbReference>
<proteinExistence type="inferred from homology"/>
<feature type="disulfide bond" evidence="9">
    <location>
        <begin position="330"/>
        <end position="362"/>
    </location>
</feature>
<dbReference type="EMBL" id="QOUI01000006">
    <property type="protein sequence ID" value="RCK69347.1"/>
    <property type="molecule type" value="Genomic_DNA"/>
</dbReference>
<keyword evidence="5" id="KW-0720">Serine protease</keyword>
<keyword evidence="7 9" id="KW-1015">Disulfide bond</keyword>
<evidence type="ECO:0000256" key="6">
    <source>
        <dbReference type="ARBA" id="ARBA00023145"/>
    </source>
</evidence>
<feature type="disulfide bond" evidence="9">
    <location>
        <begin position="207"/>
        <end position="228"/>
    </location>
</feature>
<dbReference type="Pfam" id="PF02983">
    <property type="entry name" value="Pro_Al_protease"/>
    <property type="match status" value="1"/>
</dbReference>
<evidence type="ECO:0000256" key="4">
    <source>
        <dbReference type="ARBA" id="ARBA00022801"/>
    </source>
</evidence>
<keyword evidence="4" id="KW-0378">Hydrolase</keyword>
<comment type="caution">
    <text evidence="12">The sequence shown here is derived from an EMBL/GenBank/DDBJ whole genome shotgun (WGS) entry which is preliminary data.</text>
</comment>
<dbReference type="InterPro" id="IPR001316">
    <property type="entry name" value="Pept_S1A_streptogrisin"/>
</dbReference>
<evidence type="ECO:0000256" key="2">
    <source>
        <dbReference type="ARBA" id="ARBA00022670"/>
    </source>
</evidence>
<protein>
    <submittedName>
        <fullName evidence="12">Serine protease</fullName>
    </submittedName>
</protein>
<comment type="similarity">
    <text evidence="1">Belongs to the peptidase S1 family.</text>
</comment>
<evidence type="ECO:0000256" key="9">
    <source>
        <dbReference type="PIRSR" id="PIRSR001134-2"/>
    </source>
</evidence>
<gene>
    <name evidence="12" type="ORF">DT076_10650</name>
</gene>
<dbReference type="SUPFAM" id="SSF50494">
    <property type="entry name" value="Trypsin-like serine proteases"/>
    <property type="match status" value="1"/>
</dbReference>
<dbReference type="Gene3D" id="2.40.10.10">
    <property type="entry name" value="Trypsin-like serine proteases"/>
    <property type="match status" value="2"/>
</dbReference>
<feature type="active site" description="Charge relay system" evidence="8">
    <location>
        <position position="227"/>
    </location>
</feature>
<sequence length="391" mass="39369">MEPTPTPRRRRRLGLGLLAGAATLALATSLTPAAAEPDATAAEEALAASEGISVAEAREQFQHEAELSRTSEEVVADLGEQEQAGSYIEGEQLVVAVTSEAAAEKVRAGGAEARVVQRSQAELDETMSAVEAAAAPGLVSWGVDPKANRVVVEVAADADDAATQRAVAEAEAAGAEVVEVEGRTETTVGMVGGEQYEFRADGGTYVCSVGFTATDASGRPAMVSAGHCAEGASNFTFKGTAMGTPIGVSFPGDDHTAFALAAGVTPSAAVSTYDGSATPVAGSREAAVGAAICKSGRTTAWTCGTIQRKNVTVNYGGTDTVGGLTQHSACTEGGDSGGANVSGQQAQAVTSGGRLYGTSGVCGEKVGQPTVSFSQPVNEILTAYDLDLLTS</sequence>
<evidence type="ECO:0000313" key="12">
    <source>
        <dbReference type="EMBL" id="RCK69347.1"/>
    </source>
</evidence>
<dbReference type="GO" id="GO:0006508">
    <property type="term" value="P:proteolysis"/>
    <property type="evidence" value="ECO:0007669"/>
    <property type="project" value="UniProtKB-KW"/>
</dbReference>
<dbReference type="RefSeq" id="WP_114126665.1">
    <property type="nucleotide sequence ID" value="NZ_QOUI01000006.1"/>
</dbReference>
<evidence type="ECO:0000259" key="11">
    <source>
        <dbReference type="Pfam" id="PF02983"/>
    </source>
</evidence>
<reference evidence="12 13" key="1">
    <citation type="submission" date="2018-07" db="EMBL/GenBank/DDBJ databases">
        <title>Desertimonas flava gen. nov. sp. nov.</title>
        <authorList>
            <person name="Liu S."/>
        </authorList>
    </citation>
    <scope>NUCLEOTIDE SEQUENCE [LARGE SCALE GENOMIC DNA]</scope>
    <source>
        <strain evidence="12 13">16Sb5-5</strain>
    </source>
</reference>
<dbReference type="AlphaFoldDB" id="A0A367YUB0"/>